<evidence type="ECO:0008006" key="2">
    <source>
        <dbReference type="Google" id="ProtNLM"/>
    </source>
</evidence>
<accession>A0A6C0AEF6</accession>
<name>A0A6C0AEF6_9ZZZZ</name>
<protein>
    <recommendedName>
        <fullName evidence="2">CMP/dCMP-type deaminase domain-containing protein</fullName>
    </recommendedName>
</protein>
<evidence type="ECO:0000313" key="1">
    <source>
        <dbReference type="EMBL" id="QHS78118.1"/>
    </source>
</evidence>
<reference evidence="1" key="1">
    <citation type="journal article" date="2020" name="Nature">
        <title>Giant virus diversity and host interactions through global metagenomics.</title>
        <authorList>
            <person name="Schulz F."/>
            <person name="Roux S."/>
            <person name="Paez-Espino D."/>
            <person name="Jungbluth S."/>
            <person name="Walsh D.A."/>
            <person name="Denef V.J."/>
            <person name="McMahon K.D."/>
            <person name="Konstantinidis K.T."/>
            <person name="Eloe-Fadrosh E.A."/>
            <person name="Kyrpides N.C."/>
            <person name="Woyke T."/>
        </authorList>
    </citation>
    <scope>NUCLEOTIDE SEQUENCE</scope>
    <source>
        <strain evidence="1">GVMAG-S-1021933-23</strain>
    </source>
</reference>
<dbReference type="SUPFAM" id="SSF53927">
    <property type="entry name" value="Cytidine deaminase-like"/>
    <property type="match status" value="1"/>
</dbReference>
<dbReference type="GO" id="GO:0003824">
    <property type="term" value="F:catalytic activity"/>
    <property type="evidence" value="ECO:0007669"/>
    <property type="project" value="InterPro"/>
</dbReference>
<dbReference type="AlphaFoldDB" id="A0A6C0AEF6"/>
<sequence>MEFIEEVKKLRIIPENRHYAFFVNKGIIFSKGMNSYIKDKTCTTIHAELDALKKVSKLKNCPKNADLIIINVKKNGDLNNGKACEHCLFILKNSKINFKNIYYSNIIEGNVCIVKEKFNKITKNIKSKQSKSLRFKCVNTEYNK</sequence>
<proteinExistence type="predicted"/>
<dbReference type="EMBL" id="MN740594">
    <property type="protein sequence ID" value="QHS78118.1"/>
    <property type="molecule type" value="Genomic_DNA"/>
</dbReference>
<dbReference type="InterPro" id="IPR016193">
    <property type="entry name" value="Cytidine_deaminase-like"/>
</dbReference>
<dbReference type="Gene3D" id="3.40.140.10">
    <property type="entry name" value="Cytidine Deaminase, domain 2"/>
    <property type="match status" value="1"/>
</dbReference>
<organism evidence="1">
    <name type="scientific">viral metagenome</name>
    <dbReference type="NCBI Taxonomy" id="1070528"/>
    <lineage>
        <taxon>unclassified sequences</taxon>
        <taxon>metagenomes</taxon>
        <taxon>organismal metagenomes</taxon>
    </lineage>
</organism>